<evidence type="ECO:0000313" key="2">
    <source>
        <dbReference type="EMBL" id="CAG6476026.1"/>
    </source>
</evidence>
<feature type="region of interest" description="Disordered" evidence="1">
    <location>
        <begin position="1"/>
        <end position="96"/>
    </location>
</feature>
<protein>
    <submittedName>
        <fullName evidence="2">(northern house mosquito) hypothetical protein</fullName>
    </submittedName>
</protein>
<organism evidence="2">
    <name type="scientific">Culex pipiens</name>
    <name type="common">House mosquito</name>
    <dbReference type="NCBI Taxonomy" id="7175"/>
    <lineage>
        <taxon>Eukaryota</taxon>
        <taxon>Metazoa</taxon>
        <taxon>Ecdysozoa</taxon>
        <taxon>Arthropoda</taxon>
        <taxon>Hexapoda</taxon>
        <taxon>Insecta</taxon>
        <taxon>Pterygota</taxon>
        <taxon>Neoptera</taxon>
        <taxon>Endopterygota</taxon>
        <taxon>Diptera</taxon>
        <taxon>Nematocera</taxon>
        <taxon>Culicoidea</taxon>
        <taxon>Culicidae</taxon>
        <taxon>Culicinae</taxon>
        <taxon>Culicini</taxon>
        <taxon>Culex</taxon>
        <taxon>Culex</taxon>
    </lineage>
</organism>
<feature type="compositionally biased region" description="Basic and acidic residues" evidence="1">
    <location>
        <begin position="141"/>
        <end position="150"/>
    </location>
</feature>
<proteinExistence type="predicted"/>
<dbReference type="EMBL" id="HBUE01077816">
    <property type="protein sequence ID" value="CAG6476026.1"/>
    <property type="molecule type" value="Transcribed_RNA"/>
</dbReference>
<name>A0A8D8BHR9_CULPI</name>
<feature type="region of interest" description="Disordered" evidence="1">
    <location>
        <begin position="141"/>
        <end position="178"/>
    </location>
</feature>
<evidence type="ECO:0000256" key="1">
    <source>
        <dbReference type="SAM" id="MobiDB-lite"/>
    </source>
</evidence>
<sequence>MSLGQPDGDGEATREGVHRVGVRVPVGRRRRQAAVGKQTQTTGVRHQRGVGAHEAVLRPAPEHPGRRLPQHQAARSGGDRTAAGVHDDGSQTLRPAILPARQLGRRVAAGTARPAAAALVRPPAERVPELAVDELRGAGGLERDAHRLGRESGPAEEGKHLRAGGTSGRAGGGGRSRC</sequence>
<dbReference type="AlphaFoldDB" id="A0A8D8BHR9"/>
<reference evidence="2" key="1">
    <citation type="submission" date="2021-05" db="EMBL/GenBank/DDBJ databases">
        <authorList>
            <person name="Alioto T."/>
            <person name="Alioto T."/>
            <person name="Gomez Garrido J."/>
        </authorList>
    </citation>
    <scope>NUCLEOTIDE SEQUENCE</scope>
</reference>
<accession>A0A8D8BHR9</accession>
<feature type="compositionally biased region" description="Gly residues" evidence="1">
    <location>
        <begin position="165"/>
        <end position="178"/>
    </location>
</feature>